<feature type="domain" description="Radical SAM core" evidence="9">
    <location>
        <begin position="204"/>
        <end position="449"/>
    </location>
</feature>
<dbReference type="InterPro" id="IPR006158">
    <property type="entry name" value="Cobalamin-bd"/>
</dbReference>
<dbReference type="PANTHER" id="PTHR43409">
    <property type="entry name" value="ANAEROBIC MAGNESIUM-PROTOPORPHYRIN IX MONOMETHYL ESTER CYCLASE-RELATED"/>
    <property type="match status" value="1"/>
</dbReference>
<dbReference type="SFLD" id="SFLDG01082">
    <property type="entry name" value="B12-binding_domain_containing"/>
    <property type="match status" value="1"/>
</dbReference>
<dbReference type="InterPro" id="IPR058240">
    <property type="entry name" value="rSAM_sf"/>
</dbReference>
<accession>A0A0C7NQ59</accession>
<keyword evidence="2" id="KW-0489">Methyltransferase</keyword>
<evidence type="ECO:0000256" key="5">
    <source>
        <dbReference type="ARBA" id="ARBA00022723"/>
    </source>
</evidence>
<dbReference type="Pfam" id="PF04055">
    <property type="entry name" value="Radical_SAM"/>
    <property type="match status" value="1"/>
</dbReference>
<dbReference type="GO" id="GO:0046872">
    <property type="term" value="F:metal ion binding"/>
    <property type="evidence" value="ECO:0007669"/>
    <property type="project" value="UniProtKB-KW"/>
</dbReference>
<reference evidence="11" key="1">
    <citation type="submission" date="2014-11" db="EMBL/GenBank/DDBJ databases">
        <authorList>
            <person name="Wibberg D."/>
        </authorList>
    </citation>
    <scope>NUCLEOTIDE SEQUENCE [LARGE SCALE GENOMIC DNA]</scope>
    <source>
        <strain evidence="11">L3</strain>
    </source>
</reference>
<dbReference type="AlphaFoldDB" id="A0A0C7NQ59"/>
<evidence type="ECO:0000256" key="6">
    <source>
        <dbReference type="ARBA" id="ARBA00023004"/>
    </source>
</evidence>
<dbReference type="CDD" id="cd02068">
    <property type="entry name" value="radical_SAM_B12_BD"/>
    <property type="match status" value="1"/>
</dbReference>
<dbReference type="InterPro" id="IPR006638">
    <property type="entry name" value="Elp3/MiaA/NifB-like_rSAM"/>
</dbReference>
<dbReference type="OrthoDB" id="9801424at2"/>
<dbReference type="InterPro" id="IPR007197">
    <property type="entry name" value="rSAM"/>
</dbReference>
<evidence type="ECO:0000313" key="11">
    <source>
        <dbReference type="Proteomes" id="UP000032809"/>
    </source>
</evidence>
<dbReference type="SFLD" id="SFLDS00029">
    <property type="entry name" value="Radical_SAM"/>
    <property type="match status" value="1"/>
</dbReference>
<dbReference type="SFLD" id="SFLDG01123">
    <property type="entry name" value="methyltransferase_(Class_B)"/>
    <property type="match status" value="1"/>
</dbReference>
<dbReference type="EMBL" id="LN824141">
    <property type="protein sequence ID" value="CEP78047.1"/>
    <property type="molecule type" value="Genomic_DNA"/>
</dbReference>
<dbReference type="GO" id="GO:0051539">
    <property type="term" value="F:4 iron, 4 sulfur cluster binding"/>
    <property type="evidence" value="ECO:0007669"/>
    <property type="project" value="UniProtKB-KW"/>
</dbReference>
<dbReference type="InterPro" id="IPR023404">
    <property type="entry name" value="rSAM_horseshoe"/>
</dbReference>
<name>A0A0C7NQ59_DEFTU</name>
<dbReference type="PROSITE" id="PS51332">
    <property type="entry name" value="B12_BINDING"/>
    <property type="match status" value="1"/>
</dbReference>
<sequence length="480" mass="55290">MKLRKHSIRKTYGILIKSPTLNSITPWNRSIQPPLGLLYLALSLNTLNNKILIYDFNLARQFENNIIGIIKRFKPDILGLSLKTVNFHDGLKISCIAKEINPNIITIVGGPHITTSMMNENNYHFQLTLMEMNKNKADIGVIGEGEETFKELAAVTSYSNKKELEEIKGIIFRSGNKWVKTEDRPLIQDIDNIPFPDYSFLPYHWTYDSYLMITSRGCPSKCSFCDARVIWGGVYRQRTAENILAEINFHTHTLKKSKEFLISFTDDTFMVDQKRVAEICEGILKNNYKINWQCEARAVDTQNLNLLKLMRKAGCKSVFLGLESGDANTYKKVLKPNSFDLVLKAVNNIKESGMAVVGSFIIDFPWDNNKTIRETIKFAKSLELDSISCAFATPFPGTDFFNKYDHNQKIYRYYSDDLYKNYDIGIPKFLNDELTLNNLLNYQKELYFSVKNSFIPLKRKNISKGNLENYFSSSCLINRR</sequence>
<evidence type="ECO:0000256" key="1">
    <source>
        <dbReference type="ARBA" id="ARBA00001966"/>
    </source>
</evidence>
<dbReference type="STRING" id="1006576.DTL3_0737"/>
<dbReference type="Gene3D" id="3.40.50.280">
    <property type="entry name" value="Cobalamin-binding domain"/>
    <property type="match status" value="1"/>
</dbReference>
<comment type="cofactor">
    <cofactor evidence="1">
        <name>[4Fe-4S] cluster</name>
        <dbReference type="ChEBI" id="CHEBI:49883"/>
    </cofactor>
</comment>
<evidence type="ECO:0000259" key="8">
    <source>
        <dbReference type="PROSITE" id="PS51332"/>
    </source>
</evidence>
<dbReference type="HOGENOM" id="CLU_021572_4_4_0"/>
<dbReference type="CDD" id="cd01335">
    <property type="entry name" value="Radical_SAM"/>
    <property type="match status" value="1"/>
</dbReference>
<dbReference type="Pfam" id="PF02310">
    <property type="entry name" value="B12-binding"/>
    <property type="match status" value="1"/>
</dbReference>
<gene>
    <name evidence="10" type="primary">hpnJ</name>
    <name evidence="10" type="ORF">DTL3_0737</name>
</gene>
<dbReference type="KEGG" id="dtn:DTL3_0737"/>
<evidence type="ECO:0000256" key="2">
    <source>
        <dbReference type="ARBA" id="ARBA00022603"/>
    </source>
</evidence>
<dbReference type="SMART" id="SM00729">
    <property type="entry name" value="Elp3"/>
    <property type="match status" value="1"/>
</dbReference>
<evidence type="ECO:0000313" key="10">
    <source>
        <dbReference type="EMBL" id="CEP78047.1"/>
    </source>
</evidence>
<dbReference type="InterPro" id="IPR051198">
    <property type="entry name" value="BchE-like"/>
</dbReference>
<evidence type="ECO:0000256" key="4">
    <source>
        <dbReference type="ARBA" id="ARBA00022691"/>
    </source>
</evidence>
<evidence type="ECO:0000259" key="9">
    <source>
        <dbReference type="PROSITE" id="PS51918"/>
    </source>
</evidence>
<keyword evidence="6" id="KW-0408">Iron</keyword>
<keyword evidence="7" id="KW-0411">Iron-sulfur</keyword>
<keyword evidence="4" id="KW-0949">S-adenosyl-L-methionine</keyword>
<dbReference type="GO" id="GO:0031419">
    <property type="term" value="F:cobalamin binding"/>
    <property type="evidence" value="ECO:0007669"/>
    <property type="project" value="InterPro"/>
</dbReference>
<protein>
    <submittedName>
        <fullName evidence="10">Hopanoid biosynthesis associated radical SAM protein HpnJ</fullName>
    </submittedName>
</protein>
<keyword evidence="3" id="KW-0808">Transferase</keyword>
<evidence type="ECO:0000256" key="3">
    <source>
        <dbReference type="ARBA" id="ARBA00022679"/>
    </source>
</evidence>
<dbReference type="InterPro" id="IPR034466">
    <property type="entry name" value="Methyltransferase_Class_B"/>
</dbReference>
<dbReference type="GO" id="GO:0003824">
    <property type="term" value="F:catalytic activity"/>
    <property type="evidence" value="ECO:0007669"/>
    <property type="project" value="InterPro"/>
</dbReference>
<organism evidence="10 11">
    <name type="scientific">Defluviitoga tunisiensis</name>
    <dbReference type="NCBI Taxonomy" id="1006576"/>
    <lineage>
        <taxon>Bacteria</taxon>
        <taxon>Thermotogati</taxon>
        <taxon>Thermotogota</taxon>
        <taxon>Thermotogae</taxon>
        <taxon>Petrotogales</taxon>
        <taxon>Petrotogaceae</taxon>
        <taxon>Defluviitoga</taxon>
    </lineage>
</organism>
<evidence type="ECO:0000256" key="7">
    <source>
        <dbReference type="ARBA" id="ARBA00023014"/>
    </source>
</evidence>
<dbReference type="Gene3D" id="3.80.30.20">
    <property type="entry name" value="tm_1862 like domain"/>
    <property type="match status" value="1"/>
</dbReference>
<dbReference type="SUPFAM" id="SSF102114">
    <property type="entry name" value="Radical SAM enzymes"/>
    <property type="match status" value="1"/>
</dbReference>
<dbReference type="PROSITE" id="PS51918">
    <property type="entry name" value="RADICAL_SAM"/>
    <property type="match status" value="1"/>
</dbReference>
<dbReference type="PANTHER" id="PTHR43409:SF7">
    <property type="entry name" value="BLL1977 PROTEIN"/>
    <property type="match status" value="1"/>
</dbReference>
<dbReference type="Proteomes" id="UP000032809">
    <property type="component" value="Chromosome I"/>
</dbReference>
<keyword evidence="5" id="KW-0479">Metal-binding</keyword>
<feature type="domain" description="B12-binding" evidence="8">
    <location>
        <begin position="18"/>
        <end position="163"/>
    </location>
</feature>
<keyword evidence="11" id="KW-1185">Reference proteome</keyword>
<proteinExistence type="predicted"/>
<dbReference type="RefSeq" id="WP_045087575.1">
    <property type="nucleotide sequence ID" value="NZ_LN824141.1"/>
</dbReference>